<accession>A0A562T106</accession>
<protein>
    <submittedName>
        <fullName evidence="1">Uncharacterized protein</fullName>
    </submittedName>
</protein>
<proteinExistence type="predicted"/>
<dbReference type="AlphaFoldDB" id="A0A562T106"/>
<name>A0A562T106_9HYPH</name>
<dbReference type="EMBL" id="VLLF01000005">
    <property type="protein sequence ID" value="TWI87295.1"/>
    <property type="molecule type" value="Genomic_DNA"/>
</dbReference>
<organism evidence="1 2">
    <name type="scientific">Roseibium hamelinense</name>
    <dbReference type="NCBI Taxonomy" id="150831"/>
    <lineage>
        <taxon>Bacteria</taxon>
        <taxon>Pseudomonadati</taxon>
        <taxon>Pseudomonadota</taxon>
        <taxon>Alphaproteobacteria</taxon>
        <taxon>Hyphomicrobiales</taxon>
        <taxon>Stappiaceae</taxon>
        <taxon>Roseibium</taxon>
    </lineage>
</organism>
<gene>
    <name evidence="1" type="ORF">JM93_02536</name>
</gene>
<keyword evidence="2" id="KW-1185">Reference proteome</keyword>
<sequence>MLEGPVDIGVDIACESELTAVLKHSGISIKVFRIDEAPLPMPFFRPRVWVELVCKVDRVRREPIEDVSSVIIIETDITNILIRDCSNDFCHAAYKGLDADNPDAGVFSCPMKKVLTTSETNFNPNRIYLTRKQGSYIRRRRCVQVEPHFRKNIFHQRGSPRAERLAFPPTVK</sequence>
<dbReference type="Proteomes" id="UP000320593">
    <property type="component" value="Unassembled WGS sequence"/>
</dbReference>
<comment type="caution">
    <text evidence="1">The sequence shown here is derived from an EMBL/GenBank/DDBJ whole genome shotgun (WGS) entry which is preliminary data.</text>
</comment>
<evidence type="ECO:0000313" key="2">
    <source>
        <dbReference type="Proteomes" id="UP000320593"/>
    </source>
</evidence>
<evidence type="ECO:0000313" key="1">
    <source>
        <dbReference type="EMBL" id="TWI87295.1"/>
    </source>
</evidence>
<reference evidence="1 2" key="1">
    <citation type="submission" date="2019-07" db="EMBL/GenBank/DDBJ databases">
        <title>Genomic Encyclopedia of Archaeal and Bacterial Type Strains, Phase II (KMG-II): from individual species to whole genera.</title>
        <authorList>
            <person name="Goeker M."/>
        </authorList>
    </citation>
    <scope>NUCLEOTIDE SEQUENCE [LARGE SCALE GENOMIC DNA]</scope>
    <source>
        <strain evidence="1 2">ATCC BAA-252</strain>
    </source>
</reference>